<organism evidence="2 3">
    <name type="scientific">Sphingopyxis granuli</name>
    <dbReference type="NCBI Taxonomy" id="267128"/>
    <lineage>
        <taxon>Bacteria</taxon>
        <taxon>Pseudomonadati</taxon>
        <taxon>Pseudomonadota</taxon>
        <taxon>Alphaproteobacteria</taxon>
        <taxon>Sphingomonadales</taxon>
        <taxon>Sphingomonadaceae</taxon>
        <taxon>Sphingopyxis</taxon>
    </lineage>
</organism>
<dbReference type="Pfam" id="PF01551">
    <property type="entry name" value="Peptidase_M23"/>
    <property type="match status" value="1"/>
</dbReference>
<keyword evidence="2" id="KW-0378">Hydrolase</keyword>
<dbReference type="PROSITE" id="PS51782">
    <property type="entry name" value="LYSM"/>
    <property type="match status" value="2"/>
</dbReference>
<gene>
    <name evidence="2" type="ORF">SGRAN_1667</name>
</gene>
<dbReference type="EC" id="3.4.19.11" evidence="2"/>
<evidence type="ECO:0000313" key="3">
    <source>
        <dbReference type="Proteomes" id="UP000058599"/>
    </source>
</evidence>
<dbReference type="InterPro" id="IPR018392">
    <property type="entry name" value="LysM"/>
</dbReference>
<dbReference type="EMBL" id="CP012199">
    <property type="protein sequence ID" value="AMG74047.1"/>
    <property type="molecule type" value="Genomic_DNA"/>
</dbReference>
<name>A0AA86L3K2_9SPHN</name>
<dbReference type="InterPro" id="IPR050570">
    <property type="entry name" value="Cell_wall_metabolism_enzyme"/>
</dbReference>
<dbReference type="GO" id="GO:0004222">
    <property type="term" value="F:metalloendopeptidase activity"/>
    <property type="evidence" value="ECO:0007669"/>
    <property type="project" value="TreeGrafter"/>
</dbReference>
<dbReference type="PANTHER" id="PTHR21666:SF270">
    <property type="entry name" value="MUREIN HYDROLASE ACTIVATOR ENVC"/>
    <property type="match status" value="1"/>
</dbReference>
<evidence type="ECO:0000259" key="1">
    <source>
        <dbReference type="PROSITE" id="PS51782"/>
    </source>
</evidence>
<dbReference type="PROSITE" id="PS51257">
    <property type="entry name" value="PROKAR_LIPOPROTEIN"/>
    <property type="match status" value="1"/>
</dbReference>
<dbReference type="SMART" id="SM00257">
    <property type="entry name" value="LysM"/>
    <property type="match status" value="2"/>
</dbReference>
<dbReference type="Gene3D" id="2.70.70.10">
    <property type="entry name" value="Glucose Permease (Domain IIA)"/>
    <property type="match status" value="1"/>
</dbReference>
<dbReference type="Gene3D" id="3.10.350.10">
    <property type="entry name" value="LysM domain"/>
    <property type="match status" value="2"/>
</dbReference>
<dbReference type="SUPFAM" id="SSF51261">
    <property type="entry name" value="Duplicated hybrid motif"/>
    <property type="match status" value="1"/>
</dbReference>
<dbReference type="CDD" id="cd00118">
    <property type="entry name" value="LysM"/>
    <property type="match status" value="2"/>
</dbReference>
<dbReference type="PANTHER" id="PTHR21666">
    <property type="entry name" value="PEPTIDASE-RELATED"/>
    <property type="match status" value="1"/>
</dbReference>
<protein>
    <submittedName>
        <fullName evidence="2">Peptidase M23B</fullName>
        <ecNumber evidence="2">3.4.19.11</ecNumber>
    </submittedName>
</protein>
<dbReference type="CDD" id="cd12797">
    <property type="entry name" value="M23_peptidase"/>
    <property type="match status" value="1"/>
</dbReference>
<keyword evidence="3" id="KW-1185">Reference proteome</keyword>
<dbReference type="SUPFAM" id="SSF54106">
    <property type="entry name" value="LysM domain"/>
    <property type="match status" value="1"/>
</dbReference>
<proteinExistence type="predicted"/>
<reference evidence="2 3" key="1">
    <citation type="journal article" date="2016" name="BMC Genomics">
        <title>Genomic analysis of the nitrate-respiring Sphingopyxis granuli (formerly Sphingomonas macrogoltabida) strain TFA.</title>
        <authorList>
            <person name="Garcia-Romero I."/>
            <person name="Perez-Pulido A.J."/>
            <person name="Gonzalez-Flores Y.E."/>
            <person name="Reyes-Ramirez F."/>
            <person name="Santero E."/>
            <person name="Floriano B."/>
        </authorList>
    </citation>
    <scope>NUCLEOTIDE SEQUENCE [LARGE SCALE GENOMIC DNA]</scope>
    <source>
        <strain evidence="2 3">TFA</strain>
    </source>
</reference>
<dbReference type="InterPro" id="IPR016047">
    <property type="entry name" value="M23ase_b-sheet_dom"/>
</dbReference>
<dbReference type="Pfam" id="PF01476">
    <property type="entry name" value="LysM"/>
    <property type="match status" value="2"/>
</dbReference>
<dbReference type="InterPro" id="IPR036779">
    <property type="entry name" value="LysM_dom_sf"/>
</dbReference>
<dbReference type="AlphaFoldDB" id="A0AA86L3K2"/>
<evidence type="ECO:0000313" key="2">
    <source>
        <dbReference type="EMBL" id="AMG74047.1"/>
    </source>
</evidence>
<sequence length="361" mass="36902">MGALIHRIGPLVGAALLGGCIPAAMSPTPRATAPVASASAPSTARDDFERRSLGEVVGGDARQTWTLKPVTADARAVTAGTYTVRPGDTLRAIGAMTGAGSEAIAMENDLAPPYTLHPGQTLRVPAGLYHRVAAGETGIGIAQAYGVDWGEVVTINALGEPYILRVGQRLRLPAEARAQPPRAVDVAARAASFTLDIDDIATGSQPALAESGRPAAASAVPKHPVTTAIAAPAAFSGRFRWPLAGPVIARFGPLAPGKVNDGINIAAAQGTPIHAAADGVVAYAGDEIAVYGGLILIDHGGGWMSAYGHAGEIAVQRGQAVKAGTVIGRAGASGQVQSPQLHFQLRKNRLPVDPMKQLPPR</sequence>
<feature type="domain" description="LysM" evidence="1">
    <location>
        <begin position="80"/>
        <end position="124"/>
    </location>
</feature>
<accession>A0AA86L3K2</accession>
<dbReference type="Proteomes" id="UP000058599">
    <property type="component" value="Chromosome"/>
</dbReference>
<dbReference type="KEGG" id="sgi:SGRAN_1667"/>
<feature type="domain" description="LysM" evidence="1">
    <location>
        <begin position="128"/>
        <end position="172"/>
    </location>
</feature>
<dbReference type="InterPro" id="IPR011055">
    <property type="entry name" value="Dup_hybrid_motif"/>
</dbReference>